<dbReference type="PANTHER" id="PTHR46681">
    <property type="entry name" value="KINETOCHORE PROTEIN NDC80 HOMOLOG"/>
    <property type="match status" value="1"/>
</dbReference>
<dbReference type="PANTHER" id="PTHR46681:SF1">
    <property type="entry name" value="KINETOCHORE PROTEIN NDC80 HOMOLOG"/>
    <property type="match status" value="1"/>
</dbReference>
<keyword evidence="6 8" id="KW-0131">Cell cycle</keyword>
<evidence type="ECO:0000256" key="9">
    <source>
        <dbReference type="SAM" id="Coils"/>
    </source>
</evidence>
<comment type="caution">
    <text evidence="12">The sequence shown here is derived from an EMBL/GenBank/DDBJ whole genome shotgun (WGS) entry which is preliminary data.</text>
</comment>
<dbReference type="Gene3D" id="1.10.418.30">
    <property type="entry name" value="Ncd80 complex, Ncd80 subunit"/>
    <property type="match status" value="1"/>
</dbReference>
<gene>
    <name evidence="12" type="ORF">Fmac_023829</name>
</gene>
<dbReference type="Pfam" id="PF03801">
    <property type="entry name" value="Ndc80_HEC"/>
    <property type="match status" value="1"/>
</dbReference>
<evidence type="ECO:0000256" key="6">
    <source>
        <dbReference type="ARBA" id="ARBA00023306"/>
    </source>
</evidence>
<evidence type="ECO:0000256" key="7">
    <source>
        <dbReference type="ARBA" id="ARBA00023328"/>
    </source>
</evidence>
<feature type="coiled-coil region" evidence="9">
    <location>
        <begin position="160"/>
        <end position="298"/>
    </location>
</feature>
<comment type="function">
    <text evidence="8">Acts as a component of the essential kinetochore-associated NDC80 complex, which is required for chromosome segregation and spindle checkpoint activity.</text>
</comment>
<keyword evidence="4 8" id="KW-0498">Mitosis</keyword>
<evidence type="ECO:0000256" key="4">
    <source>
        <dbReference type="ARBA" id="ARBA00022776"/>
    </source>
</evidence>
<evidence type="ECO:0000256" key="10">
    <source>
        <dbReference type="SAM" id="MobiDB-lite"/>
    </source>
</evidence>
<organism evidence="12 13">
    <name type="scientific">Flemingia macrophylla</name>
    <dbReference type="NCBI Taxonomy" id="520843"/>
    <lineage>
        <taxon>Eukaryota</taxon>
        <taxon>Viridiplantae</taxon>
        <taxon>Streptophyta</taxon>
        <taxon>Embryophyta</taxon>
        <taxon>Tracheophyta</taxon>
        <taxon>Spermatophyta</taxon>
        <taxon>Magnoliopsida</taxon>
        <taxon>eudicotyledons</taxon>
        <taxon>Gunneridae</taxon>
        <taxon>Pentapetalae</taxon>
        <taxon>rosids</taxon>
        <taxon>fabids</taxon>
        <taxon>Fabales</taxon>
        <taxon>Fabaceae</taxon>
        <taxon>Papilionoideae</taxon>
        <taxon>50 kb inversion clade</taxon>
        <taxon>NPAAA clade</taxon>
        <taxon>indigoferoid/millettioid clade</taxon>
        <taxon>Phaseoleae</taxon>
        <taxon>Flemingia</taxon>
    </lineage>
</organism>
<keyword evidence="8" id="KW-0995">Kinetochore</keyword>
<dbReference type="GO" id="GO:0005634">
    <property type="term" value="C:nucleus"/>
    <property type="evidence" value="ECO:0007669"/>
    <property type="project" value="UniProtKB-SubCell"/>
</dbReference>
<evidence type="ECO:0000256" key="2">
    <source>
        <dbReference type="ARBA" id="ARBA00022454"/>
    </source>
</evidence>
<keyword evidence="8" id="KW-0539">Nucleus</keyword>
<reference evidence="12 13" key="1">
    <citation type="submission" date="2024-08" db="EMBL/GenBank/DDBJ databases">
        <title>Insights into the chromosomal genome structure of Flemingia macrophylla.</title>
        <authorList>
            <person name="Ding Y."/>
            <person name="Zhao Y."/>
            <person name="Bi W."/>
            <person name="Wu M."/>
            <person name="Zhao G."/>
            <person name="Gong Y."/>
            <person name="Li W."/>
            <person name="Zhang P."/>
        </authorList>
    </citation>
    <scope>NUCLEOTIDE SEQUENCE [LARGE SCALE GENOMIC DNA]</scope>
    <source>
        <strain evidence="12">DYQJB</strain>
        <tissue evidence="12">Leaf</tissue>
    </source>
</reference>
<dbReference type="EMBL" id="JBGMDY010000008">
    <property type="protein sequence ID" value="KAL2324771.1"/>
    <property type="molecule type" value="Genomic_DNA"/>
</dbReference>
<evidence type="ECO:0000256" key="3">
    <source>
        <dbReference type="ARBA" id="ARBA00022618"/>
    </source>
</evidence>
<keyword evidence="5 9" id="KW-0175">Coiled coil</keyword>
<keyword evidence="7 8" id="KW-0137">Centromere</keyword>
<keyword evidence="3 8" id="KW-0132">Cell division</keyword>
<name>A0ABD1LMS9_9FABA</name>
<evidence type="ECO:0000256" key="5">
    <source>
        <dbReference type="ARBA" id="ARBA00023054"/>
    </source>
</evidence>
<keyword evidence="13" id="KW-1185">Reference proteome</keyword>
<sequence>MRPAKRRQLNESFIPSAPPTPVDFHHHRFPSRDSDVSSRPSSAGVGGGRPTLDLYKERSFQQSVVSTINGFLGSQDFLISFKCTFPSAKDIHETLKFLLSLLGFPPSSKLEDDLPLLLKRLNYPFKLNKSILRSPAAPHHYMHYIRGDDDAVEELDRNIREKLHHEKAAAQDRLDAARRTAADLQAELDRLRSAPSPKEALERDKADLEDDVRKFRMMIDDFTARIEQAERILAEKEQQVAAKAAETEWIREENEELRRRVEAQTVNARDVERMRRELQAVENDTAEAELARTAWEEKVWGLDSALSHKISDLEALAMDCNQALKRLKIGIEIQYQLNAQGTTPAEIMGIDYKNTLKPALSSFDDEIKKSCMEKLEESISYQQKSSENAARLEGMKNKLAAVQSGIDEARIITSLMYPEKLYHLKVRILAMIMMEAQMSMIKKETQENTSRCYAEAKKMLEEVQLAEHDLVIMEREAAEVLETSESKLQEAIKQSEEEIQKHASELFQLVDSVSKYKEHVSSKISEMRRDLAETASAVSDAYKGPFCSN</sequence>
<dbReference type="AlphaFoldDB" id="A0ABD1LMS9"/>
<accession>A0ABD1LMS9</accession>
<feature type="domain" description="Kinetochore protein Ndc80 CH" evidence="11">
    <location>
        <begin position="56"/>
        <end position="143"/>
    </location>
</feature>
<keyword evidence="2 8" id="KW-0158">Chromosome</keyword>
<evidence type="ECO:0000259" key="11">
    <source>
        <dbReference type="Pfam" id="PF03801"/>
    </source>
</evidence>
<feature type="coiled-coil region" evidence="9">
    <location>
        <begin position="456"/>
        <end position="505"/>
    </location>
</feature>
<dbReference type="InterPro" id="IPR055307">
    <property type="entry name" value="NDC80_plants"/>
</dbReference>
<dbReference type="GO" id="GO:0051301">
    <property type="term" value="P:cell division"/>
    <property type="evidence" value="ECO:0007669"/>
    <property type="project" value="UniProtKB-UniRule"/>
</dbReference>
<protein>
    <recommendedName>
        <fullName evidence="8">Kinetochore protein NDC80</fullName>
    </recommendedName>
</protein>
<comment type="similarity">
    <text evidence="1 8">Belongs to the NDC80/HEC1 family.</text>
</comment>
<comment type="subcellular location">
    <subcellularLocation>
        <location evidence="8">Chromosome</location>
        <location evidence="8">Centromere</location>
        <location evidence="8">Kinetochore</location>
    </subcellularLocation>
    <subcellularLocation>
        <location evidence="8">Nucleus</location>
    </subcellularLocation>
</comment>
<dbReference type="InterPro" id="IPR055260">
    <property type="entry name" value="Ndc80_CH"/>
</dbReference>
<dbReference type="InterPro" id="IPR038273">
    <property type="entry name" value="Ndc80_sf"/>
</dbReference>
<evidence type="ECO:0000313" key="13">
    <source>
        <dbReference type="Proteomes" id="UP001603857"/>
    </source>
</evidence>
<evidence type="ECO:0000313" key="12">
    <source>
        <dbReference type="EMBL" id="KAL2324771.1"/>
    </source>
</evidence>
<dbReference type="GO" id="GO:0031262">
    <property type="term" value="C:Ndc80 complex"/>
    <property type="evidence" value="ECO:0007669"/>
    <property type="project" value="UniProtKB-UniRule"/>
</dbReference>
<feature type="region of interest" description="Disordered" evidence="10">
    <location>
        <begin position="1"/>
        <end position="48"/>
    </location>
</feature>
<evidence type="ECO:0000256" key="8">
    <source>
        <dbReference type="RuleBase" id="RU368072"/>
    </source>
</evidence>
<dbReference type="GO" id="GO:0051315">
    <property type="term" value="P:attachment of mitotic spindle microtubules to kinetochore"/>
    <property type="evidence" value="ECO:0007669"/>
    <property type="project" value="UniProtKB-UniRule"/>
</dbReference>
<evidence type="ECO:0000256" key="1">
    <source>
        <dbReference type="ARBA" id="ARBA00007050"/>
    </source>
</evidence>
<dbReference type="Proteomes" id="UP001603857">
    <property type="component" value="Unassembled WGS sequence"/>
</dbReference>
<proteinExistence type="inferred from homology"/>
<comment type="subunit">
    <text evidence="8">Component of the NDC80 complex.</text>
</comment>